<accession>A0A0E9XRL4</accession>
<protein>
    <submittedName>
        <fullName evidence="1">Uncharacterized protein</fullName>
    </submittedName>
</protein>
<evidence type="ECO:0000313" key="1">
    <source>
        <dbReference type="EMBL" id="JAI05265.1"/>
    </source>
</evidence>
<name>A0A0E9XRL4_ANGAN</name>
<reference evidence="1" key="2">
    <citation type="journal article" date="2015" name="Fish Shellfish Immunol.">
        <title>Early steps in the European eel (Anguilla anguilla)-Vibrio vulnificus interaction in the gills: Role of the RtxA13 toxin.</title>
        <authorList>
            <person name="Callol A."/>
            <person name="Pajuelo D."/>
            <person name="Ebbesson L."/>
            <person name="Teles M."/>
            <person name="MacKenzie S."/>
            <person name="Amaro C."/>
        </authorList>
    </citation>
    <scope>NUCLEOTIDE SEQUENCE</scope>
</reference>
<proteinExistence type="predicted"/>
<sequence length="15" mass="1814">MKLRERAWLAVSKLL</sequence>
<dbReference type="EMBL" id="GBXM01003313">
    <property type="protein sequence ID" value="JAI05265.1"/>
    <property type="molecule type" value="Transcribed_RNA"/>
</dbReference>
<reference evidence="1" key="1">
    <citation type="submission" date="2014-11" db="EMBL/GenBank/DDBJ databases">
        <authorList>
            <person name="Amaro Gonzalez C."/>
        </authorList>
    </citation>
    <scope>NUCLEOTIDE SEQUENCE</scope>
</reference>
<organism evidence="1">
    <name type="scientific">Anguilla anguilla</name>
    <name type="common">European freshwater eel</name>
    <name type="synonym">Muraena anguilla</name>
    <dbReference type="NCBI Taxonomy" id="7936"/>
    <lineage>
        <taxon>Eukaryota</taxon>
        <taxon>Metazoa</taxon>
        <taxon>Chordata</taxon>
        <taxon>Craniata</taxon>
        <taxon>Vertebrata</taxon>
        <taxon>Euteleostomi</taxon>
        <taxon>Actinopterygii</taxon>
        <taxon>Neopterygii</taxon>
        <taxon>Teleostei</taxon>
        <taxon>Anguilliformes</taxon>
        <taxon>Anguillidae</taxon>
        <taxon>Anguilla</taxon>
    </lineage>
</organism>